<comment type="caution">
    <text evidence="1">The sequence shown here is derived from an EMBL/GenBank/DDBJ whole genome shotgun (WGS) entry which is preliminary data.</text>
</comment>
<evidence type="ECO:0000313" key="2">
    <source>
        <dbReference type="Proteomes" id="UP000198287"/>
    </source>
</evidence>
<dbReference type="Pfam" id="PF15104">
    <property type="entry name" value="CFAP141"/>
    <property type="match status" value="1"/>
</dbReference>
<keyword evidence="2" id="KW-1185">Reference proteome</keyword>
<reference evidence="1 2" key="1">
    <citation type="submission" date="2015-12" db="EMBL/GenBank/DDBJ databases">
        <title>The genome of Folsomia candida.</title>
        <authorList>
            <person name="Faddeeva A."/>
            <person name="Derks M.F."/>
            <person name="Anvar Y."/>
            <person name="Smit S."/>
            <person name="Van Straalen N."/>
            <person name="Roelofs D."/>
        </authorList>
    </citation>
    <scope>NUCLEOTIDE SEQUENCE [LARGE SCALE GENOMIC DNA]</scope>
    <source>
        <strain evidence="1 2">VU population</strain>
        <tissue evidence="1">Whole body</tissue>
    </source>
</reference>
<organism evidence="1 2">
    <name type="scientific">Folsomia candida</name>
    <name type="common">Springtail</name>
    <dbReference type="NCBI Taxonomy" id="158441"/>
    <lineage>
        <taxon>Eukaryota</taxon>
        <taxon>Metazoa</taxon>
        <taxon>Ecdysozoa</taxon>
        <taxon>Arthropoda</taxon>
        <taxon>Hexapoda</taxon>
        <taxon>Collembola</taxon>
        <taxon>Entomobryomorpha</taxon>
        <taxon>Isotomoidea</taxon>
        <taxon>Isotomidae</taxon>
        <taxon>Proisotominae</taxon>
        <taxon>Folsomia</taxon>
    </lineage>
</organism>
<proteinExistence type="predicted"/>
<evidence type="ECO:0000313" key="1">
    <source>
        <dbReference type="EMBL" id="OXA38959.1"/>
    </source>
</evidence>
<sequence length="115" mass="13369">MPNKKISFLVLQQQESISHSMLTTHEFGSSDSPQRTIYLHSQSSKAPRVGQTANFGGTAEKCHAHLMENIDKWIYHFCTEQERRIKLRDLINDDRQKWQCELSKMGLTLYTDTLL</sequence>
<dbReference type="AlphaFoldDB" id="A0A226D165"/>
<dbReference type="EMBL" id="LNIX01000042">
    <property type="protein sequence ID" value="OXA38959.1"/>
    <property type="molecule type" value="Genomic_DNA"/>
</dbReference>
<gene>
    <name evidence="1" type="ORF">Fcan01_26319</name>
</gene>
<name>A0A226D165_FOLCA</name>
<dbReference type="InterPro" id="IPR029375">
    <property type="entry name" value="CFAP141"/>
</dbReference>
<protein>
    <submittedName>
        <fullName evidence="1">Uncharacterized protein</fullName>
    </submittedName>
</protein>
<dbReference type="Proteomes" id="UP000198287">
    <property type="component" value="Unassembled WGS sequence"/>
</dbReference>
<accession>A0A226D165</accession>